<accession>A0A645HMC4</accession>
<proteinExistence type="predicted"/>
<dbReference type="AlphaFoldDB" id="A0A645HMC4"/>
<sequence>MHRERHVHDHFVVDELVLFGKHQKTVERENAPELERLEHVDALKVALKAHDLAVDFDRKAHVLGVLFGKYKVHACLPSD</sequence>
<protein>
    <submittedName>
        <fullName evidence="1">Uncharacterized protein</fullName>
    </submittedName>
</protein>
<evidence type="ECO:0000313" key="1">
    <source>
        <dbReference type="EMBL" id="MPN40198.1"/>
    </source>
</evidence>
<comment type="caution">
    <text evidence="1">The sequence shown here is derived from an EMBL/GenBank/DDBJ whole genome shotgun (WGS) entry which is preliminary data.</text>
</comment>
<name>A0A645HMC4_9ZZZZ</name>
<dbReference type="EMBL" id="VSSQ01096445">
    <property type="protein sequence ID" value="MPN40198.1"/>
    <property type="molecule type" value="Genomic_DNA"/>
</dbReference>
<organism evidence="1">
    <name type="scientific">bioreactor metagenome</name>
    <dbReference type="NCBI Taxonomy" id="1076179"/>
    <lineage>
        <taxon>unclassified sequences</taxon>
        <taxon>metagenomes</taxon>
        <taxon>ecological metagenomes</taxon>
    </lineage>
</organism>
<reference evidence="1" key="1">
    <citation type="submission" date="2019-08" db="EMBL/GenBank/DDBJ databases">
        <authorList>
            <person name="Kucharzyk K."/>
            <person name="Murdoch R.W."/>
            <person name="Higgins S."/>
            <person name="Loffler F."/>
        </authorList>
    </citation>
    <scope>NUCLEOTIDE SEQUENCE</scope>
</reference>
<gene>
    <name evidence="1" type="ORF">SDC9_187734</name>
</gene>